<evidence type="ECO:0000256" key="2">
    <source>
        <dbReference type="SAM" id="Phobius"/>
    </source>
</evidence>
<keyword evidence="2" id="KW-0472">Membrane</keyword>
<dbReference type="AlphaFoldDB" id="A0A2A9FJG4"/>
<feature type="region of interest" description="Disordered" evidence="1">
    <location>
        <begin position="609"/>
        <end position="758"/>
    </location>
</feature>
<accession>A0A2A9FJG4</accession>
<feature type="transmembrane region" description="Helical" evidence="2">
    <location>
        <begin position="771"/>
        <end position="792"/>
    </location>
</feature>
<feature type="compositionally biased region" description="Low complexity" evidence="1">
    <location>
        <begin position="479"/>
        <end position="503"/>
    </location>
</feature>
<name>A0A2A9FJG4_9PSEU</name>
<organism evidence="3 4">
    <name type="scientific">Amycolatopsis sulphurea</name>
    <dbReference type="NCBI Taxonomy" id="76022"/>
    <lineage>
        <taxon>Bacteria</taxon>
        <taxon>Bacillati</taxon>
        <taxon>Actinomycetota</taxon>
        <taxon>Actinomycetes</taxon>
        <taxon>Pseudonocardiales</taxon>
        <taxon>Pseudonocardiaceae</taxon>
        <taxon>Amycolatopsis</taxon>
    </lineage>
</organism>
<protein>
    <submittedName>
        <fullName evidence="3">Uncharacterized protein</fullName>
    </submittedName>
</protein>
<dbReference type="EMBL" id="PDJK01000002">
    <property type="protein sequence ID" value="PFG50702.1"/>
    <property type="molecule type" value="Genomic_DNA"/>
</dbReference>
<feature type="region of interest" description="Disordered" evidence="1">
    <location>
        <begin position="479"/>
        <end position="585"/>
    </location>
</feature>
<keyword evidence="4" id="KW-1185">Reference proteome</keyword>
<sequence length="859" mass="89184">MQADFSRRTFDPLKHFSAVLAQQGRVQLDADANEQAAILLHQLRTVVTDLVGPAAAADGGFRIEPELDARNATILDLDIAAGRCYVDGTMVENPARSEGTTYWNQPDGHLDPEQDRLPETGPFIVYLRVWERLITALQDPAIREVALGAPGPDTAARAKTVWQVAWCPGDSLGDFSSFRRSLNPAPGRLAARAKRPDDADDDICHLPPEARFRGPENQLYRVEVHTGGRAWQDSVPANGKTRRDDCPDRLSGATFKWSRENASVVFPVVAVSGATVTLATLGRDGKMDLDIGDYVELVDDATACRVADDVPIVQRPNPAPKLRQVVAIDPADRLVTLDSEVDDRCGPGTDPDLHPLLRRWDHPATARYEDGTRDVAVDGALPLVEDTWIDLEDGVQVCFDGPSASLAVGLGGSYRRGDYWQIPARTITGDVEWPQDDDGPRPLRPHGVEYHYAVLGIIGAGGQVTDRLVSFEPFFPKPGAVPGTDPADPPAADSPSPAPRAFPGSPEDVLGRETGPFEPEDSAAGVSPDFPATGGAGEEASAGSGVVGGVGGDVVAGSPEGGEAGMTGAAVPDGSPMLQRSGAVGGGSPVLQPVVSASAGSVAMGGVGGDAVAGSPKIGEAGTSGTAERDGSPILQPAVPASTGGGTPAPPVLDVPPPAVPGPVGQAGEGPGAQVVTEPEYSSVVSGPASRPDGSRPDSEAADWSGNQVVTEPENVPATSAPVPNPDRPPRTPSPDSVPRQEDQLSPPAPTTAVSADGIPGGFLGNQLTSWLRTVVPGIWAAIVAWLVTLGLPASATDWLSGLGNQVLVPLVLALVYALLRGLEPAMPPWLTRLLLGSNRPPAYAPGGTAAVPPTVSPR</sequence>
<dbReference type="Proteomes" id="UP000243542">
    <property type="component" value="Unassembled WGS sequence"/>
</dbReference>
<feature type="compositionally biased region" description="Gly residues" evidence="1">
    <location>
        <begin position="545"/>
        <end position="565"/>
    </location>
</feature>
<evidence type="ECO:0000256" key="1">
    <source>
        <dbReference type="SAM" id="MobiDB-lite"/>
    </source>
</evidence>
<gene>
    <name evidence="3" type="ORF">ATK36_5947</name>
</gene>
<evidence type="ECO:0000313" key="3">
    <source>
        <dbReference type="EMBL" id="PFG50702.1"/>
    </source>
</evidence>
<keyword evidence="2" id="KW-0812">Transmembrane</keyword>
<keyword evidence="2" id="KW-1133">Transmembrane helix</keyword>
<evidence type="ECO:0000313" key="4">
    <source>
        <dbReference type="Proteomes" id="UP000243542"/>
    </source>
</evidence>
<comment type="caution">
    <text evidence="3">The sequence shown here is derived from an EMBL/GenBank/DDBJ whole genome shotgun (WGS) entry which is preliminary data.</text>
</comment>
<dbReference type="InterPro" id="IPR045392">
    <property type="entry name" value="DUF6519"/>
</dbReference>
<proteinExistence type="predicted"/>
<feature type="compositionally biased region" description="Pro residues" evidence="1">
    <location>
        <begin position="648"/>
        <end position="661"/>
    </location>
</feature>
<dbReference type="RefSeq" id="WP_245915288.1">
    <property type="nucleotide sequence ID" value="NZ_JBIAKZ010000033.1"/>
</dbReference>
<feature type="compositionally biased region" description="Pro residues" evidence="1">
    <location>
        <begin position="723"/>
        <end position="733"/>
    </location>
</feature>
<reference evidence="3 4" key="1">
    <citation type="submission" date="2017-10" db="EMBL/GenBank/DDBJ databases">
        <title>Sequencing the genomes of 1000 actinobacteria strains.</title>
        <authorList>
            <person name="Klenk H.-P."/>
        </authorList>
    </citation>
    <scope>NUCLEOTIDE SEQUENCE [LARGE SCALE GENOMIC DNA]</scope>
    <source>
        <strain evidence="3 4">DSM 46092</strain>
    </source>
</reference>
<dbReference type="Pfam" id="PF20129">
    <property type="entry name" value="DUF6519"/>
    <property type="match status" value="2"/>
</dbReference>
<feature type="transmembrane region" description="Helical" evidence="2">
    <location>
        <begin position="799"/>
        <end position="820"/>
    </location>
</feature>
<feature type="region of interest" description="Disordered" evidence="1">
    <location>
        <begin position="96"/>
        <end position="115"/>
    </location>
</feature>